<feature type="domain" description="Disease resistance R13L4/SHOC-2-like LRR" evidence="10">
    <location>
        <begin position="641"/>
        <end position="742"/>
    </location>
</feature>
<dbReference type="Pfam" id="PF23559">
    <property type="entry name" value="WHD_DRP"/>
    <property type="match status" value="1"/>
</dbReference>
<sequence>MAEAALLALSKIGSYLGGEAATFIATKFSNLIELPNTVRRIRRELLMMNIFIRKTGASYLSDELLKAWITEVRILAYCVDDIMDNFSYHSLQFKQDPKGKKLANGLSYGLVFSGIADDLAQIEKEIEHVSKLKNLWLNSVHELLPTQVSSPEQQFPQYSLPQLVKDENLVGLKEEREQLKEWLIPNAPVNMKNMPALKVVSLLGMGGMGKTTLLTSVYDKLKDIFEIHAWLTVSQTYISVDALLKELLKIVSASEHTTTAHVNSVNQKEATVPVDIDVGHKKQLKPDDIDKMSILDLKSNLKAVLKHKKYIVVLDDVWDRRVHDGISDVFEDCGKESRIVITTRKQDVAALATPGYQLNLNPLDIKDALQLFCTKAFPNKTHFDWISELLECANDMMKTSEGLPLEKCPLELIELANHIVRKCEDSSVAKCPSGLQDLATYTINKFKGLSLSACPLELQNLATLIVKQCEDLPLVKCPSELQEIAIDIIKKCRGLPLAIVSVGSRLSSRKQIVPVWRQMCNELPCELEKDDQVRGILNLSYYDLPSDLRNCFLYCSLFPEDYHFSKDDLVRLWVAEGFIDKKGDSTPEEVAEGYLTELIHRNMLQLVENDELGRMGTDVRRISSYGWKKMKKNKSKMKFPHLRTLMASDTIVDYVPSILSESKYLTVLELQNSDFQELPTSIGNLFNLKYIGLRNTRITSLPDSIKNLCNLQTLDVKSTSIKALPPGIVKLTKLRHLLADKFADKNQSEFRYLKYLALSRCHFVGDPLVVLASTVPNITYLRLNNIPSPLTLDLPEGSFPHLKILVLKNMNDVSLLKISNGALPVIECLYITSLPKLETVPQGIKSLGSLKKLWLLDLHSNFKAQWDMAGMQKDLQHEEVIGPSKEFREWDSMPTAKPYVTLALPLLLPPNHTNKLIDAALGKPSLDGPHGPSADDRWAALRSYRRSQGLGFQFHSDLKVLLLSSYDMILGIDWLESHSPMKLYDSNLPPGANSADTWLMEIQTLVAEFSSLFQPPTQLPPSRAYDHAIPLIAGAAPVYPRPYRFAPAVKDEIEKQV</sequence>
<dbReference type="PANTHER" id="PTHR23155:SF1166">
    <property type="entry name" value="NB-ARC DOMAIN CONTAINING PROTEIN, EXPRESSED"/>
    <property type="match status" value="1"/>
</dbReference>
<evidence type="ECO:0000256" key="1">
    <source>
        <dbReference type="ARBA" id="ARBA00008894"/>
    </source>
</evidence>
<evidence type="ECO:0000313" key="12">
    <source>
        <dbReference type="Proteomes" id="UP000604825"/>
    </source>
</evidence>
<dbReference type="Proteomes" id="UP000604825">
    <property type="component" value="Unassembled WGS sequence"/>
</dbReference>
<dbReference type="InterPro" id="IPR042197">
    <property type="entry name" value="Apaf_helical"/>
</dbReference>
<organism evidence="11 12">
    <name type="scientific">Miscanthus lutarioriparius</name>
    <dbReference type="NCBI Taxonomy" id="422564"/>
    <lineage>
        <taxon>Eukaryota</taxon>
        <taxon>Viridiplantae</taxon>
        <taxon>Streptophyta</taxon>
        <taxon>Embryophyta</taxon>
        <taxon>Tracheophyta</taxon>
        <taxon>Spermatophyta</taxon>
        <taxon>Magnoliopsida</taxon>
        <taxon>Liliopsida</taxon>
        <taxon>Poales</taxon>
        <taxon>Poaceae</taxon>
        <taxon>PACMAD clade</taxon>
        <taxon>Panicoideae</taxon>
        <taxon>Andropogonodae</taxon>
        <taxon>Andropogoneae</taxon>
        <taxon>Saccharinae</taxon>
        <taxon>Miscanthus</taxon>
    </lineage>
</organism>
<dbReference type="GO" id="GO:0002758">
    <property type="term" value="P:innate immune response-activating signaling pathway"/>
    <property type="evidence" value="ECO:0007669"/>
    <property type="project" value="UniProtKB-ARBA"/>
</dbReference>
<evidence type="ECO:0000259" key="9">
    <source>
        <dbReference type="Pfam" id="PF23559"/>
    </source>
</evidence>
<dbReference type="Pfam" id="PF00931">
    <property type="entry name" value="NB-ARC"/>
    <property type="match status" value="1"/>
</dbReference>
<protein>
    <submittedName>
        <fullName evidence="11">Uncharacterized protein</fullName>
    </submittedName>
</protein>
<dbReference type="InterPro" id="IPR032675">
    <property type="entry name" value="LRR_dom_sf"/>
</dbReference>
<evidence type="ECO:0000256" key="5">
    <source>
        <dbReference type="ARBA" id="ARBA00022821"/>
    </source>
</evidence>
<evidence type="ECO:0000256" key="6">
    <source>
        <dbReference type="ARBA" id="ARBA00023054"/>
    </source>
</evidence>
<dbReference type="InterPro" id="IPR036388">
    <property type="entry name" value="WH-like_DNA-bd_sf"/>
</dbReference>
<dbReference type="Pfam" id="PF23598">
    <property type="entry name" value="LRR_14"/>
    <property type="match status" value="1"/>
</dbReference>
<dbReference type="GO" id="GO:0009626">
    <property type="term" value="P:plant-type hypersensitive response"/>
    <property type="evidence" value="ECO:0007669"/>
    <property type="project" value="UniProtKB-ARBA"/>
</dbReference>
<dbReference type="InterPro" id="IPR002182">
    <property type="entry name" value="NB-ARC"/>
</dbReference>
<evidence type="ECO:0000259" key="10">
    <source>
        <dbReference type="Pfam" id="PF23598"/>
    </source>
</evidence>
<dbReference type="SUPFAM" id="SSF52540">
    <property type="entry name" value="P-loop containing nucleoside triphosphate hydrolases"/>
    <property type="match status" value="2"/>
</dbReference>
<evidence type="ECO:0000256" key="4">
    <source>
        <dbReference type="ARBA" id="ARBA00022741"/>
    </source>
</evidence>
<evidence type="ECO:0000313" key="11">
    <source>
        <dbReference type="EMBL" id="CAD6257361.1"/>
    </source>
</evidence>
<comment type="similarity">
    <text evidence="1">Belongs to the disease resistance NB-LRR family.</text>
</comment>
<keyword evidence="3" id="KW-0677">Repeat</keyword>
<keyword evidence="6" id="KW-0175">Coiled coil</keyword>
<dbReference type="Gene3D" id="3.40.50.300">
    <property type="entry name" value="P-loop containing nucleotide triphosphate hydrolases"/>
    <property type="match status" value="1"/>
</dbReference>
<dbReference type="AlphaFoldDB" id="A0A811QEA5"/>
<gene>
    <name evidence="11" type="ORF">NCGR_LOCUS40846</name>
</gene>
<evidence type="ECO:0000256" key="2">
    <source>
        <dbReference type="ARBA" id="ARBA00022614"/>
    </source>
</evidence>
<dbReference type="EMBL" id="CAJGYO010000010">
    <property type="protein sequence ID" value="CAD6257361.1"/>
    <property type="molecule type" value="Genomic_DNA"/>
</dbReference>
<dbReference type="InterPro" id="IPR044974">
    <property type="entry name" value="Disease_R_plants"/>
</dbReference>
<accession>A0A811QEA5</accession>
<dbReference type="PANTHER" id="PTHR23155">
    <property type="entry name" value="DISEASE RESISTANCE PROTEIN RP"/>
    <property type="match status" value="1"/>
</dbReference>
<dbReference type="InterPro" id="IPR058922">
    <property type="entry name" value="WHD_DRP"/>
</dbReference>
<evidence type="ECO:0000256" key="3">
    <source>
        <dbReference type="ARBA" id="ARBA00022737"/>
    </source>
</evidence>
<proteinExistence type="inferred from homology"/>
<dbReference type="PRINTS" id="PR00364">
    <property type="entry name" value="DISEASERSIST"/>
</dbReference>
<evidence type="ECO:0000259" key="7">
    <source>
        <dbReference type="Pfam" id="PF00931"/>
    </source>
</evidence>
<dbReference type="Pfam" id="PF18052">
    <property type="entry name" value="Rx_N"/>
    <property type="match status" value="1"/>
</dbReference>
<dbReference type="SUPFAM" id="SSF52058">
    <property type="entry name" value="L domain-like"/>
    <property type="match status" value="1"/>
</dbReference>
<dbReference type="InterPro" id="IPR041118">
    <property type="entry name" value="Rx_N"/>
</dbReference>
<comment type="caution">
    <text evidence="11">The sequence shown here is derived from an EMBL/GenBank/DDBJ whole genome shotgun (WGS) entry which is preliminary data.</text>
</comment>
<name>A0A811QEA5_9POAL</name>
<reference evidence="11" key="1">
    <citation type="submission" date="2020-10" db="EMBL/GenBank/DDBJ databases">
        <authorList>
            <person name="Han B."/>
            <person name="Lu T."/>
            <person name="Zhao Q."/>
            <person name="Huang X."/>
            <person name="Zhao Y."/>
        </authorList>
    </citation>
    <scope>NUCLEOTIDE SEQUENCE</scope>
</reference>
<keyword evidence="5" id="KW-0611">Plant defense</keyword>
<dbReference type="Gene3D" id="1.10.8.430">
    <property type="entry name" value="Helical domain of apoptotic protease-activating factors"/>
    <property type="match status" value="1"/>
</dbReference>
<dbReference type="InterPro" id="IPR055414">
    <property type="entry name" value="LRR_R13L4/SHOC2-like"/>
</dbReference>
<dbReference type="Gene3D" id="1.20.5.4130">
    <property type="match status" value="1"/>
</dbReference>
<keyword evidence="12" id="KW-1185">Reference proteome</keyword>
<dbReference type="Gene3D" id="3.80.10.10">
    <property type="entry name" value="Ribonuclease Inhibitor"/>
    <property type="match status" value="1"/>
</dbReference>
<feature type="domain" description="Disease resistance protein winged helix" evidence="9">
    <location>
        <begin position="557"/>
        <end position="613"/>
    </location>
</feature>
<feature type="domain" description="Disease resistance N-terminal" evidence="8">
    <location>
        <begin position="9"/>
        <end position="98"/>
    </location>
</feature>
<dbReference type="OrthoDB" id="1394818at2759"/>
<dbReference type="GO" id="GO:0043531">
    <property type="term" value="F:ADP binding"/>
    <property type="evidence" value="ECO:0007669"/>
    <property type="project" value="InterPro"/>
</dbReference>
<keyword evidence="4" id="KW-0547">Nucleotide-binding</keyword>
<evidence type="ECO:0000259" key="8">
    <source>
        <dbReference type="Pfam" id="PF18052"/>
    </source>
</evidence>
<dbReference type="FunFam" id="1.10.10.10:FF:000322">
    <property type="entry name" value="Probable disease resistance protein At1g63360"/>
    <property type="match status" value="1"/>
</dbReference>
<dbReference type="Gene3D" id="1.10.10.10">
    <property type="entry name" value="Winged helix-like DNA-binding domain superfamily/Winged helix DNA-binding domain"/>
    <property type="match status" value="1"/>
</dbReference>
<keyword evidence="2" id="KW-0433">Leucine-rich repeat</keyword>
<dbReference type="InterPro" id="IPR027417">
    <property type="entry name" value="P-loop_NTPase"/>
</dbReference>
<feature type="domain" description="NB-ARC" evidence="7">
    <location>
        <begin position="194"/>
        <end position="380"/>
    </location>
</feature>
<dbReference type="GO" id="GO:0042742">
    <property type="term" value="P:defense response to bacterium"/>
    <property type="evidence" value="ECO:0007669"/>
    <property type="project" value="UniProtKB-ARBA"/>
</dbReference>